<dbReference type="Proteomes" id="UP001732700">
    <property type="component" value="Chromosome 1C"/>
</dbReference>
<evidence type="ECO:0000313" key="1">
    <source>
        <dbReference type="EnsemblPlants" id="AVESA.00010b.r2.1CG0104200.1.CDS"/>
    </source>
</evidence>
<dbReference type="EnsemblPlants" id="AVESA.00010b.r2.1CG0104200.1">
    <property type="protein sequence ID" value="AVESA.00010b.r2.1CG0104200.1.CDS"/>
    <property type="gene ID" value="AVESA.00010b.r2.1CG0104200"/>
</dbReference>
<keyword evidence="2" id="KW-1185">Reference proteome</keyword>
<organism evidence="1 2">
    <name type="scientific">Avena sativa</name>
    <name type="common">Oat</name>
    <dbReference type="NCBI Taxonomy" id="4498"/>
    <lineage>
        <taxon>Eukaryota</taxon>
        <taxon>Viridiplantae</taxon>
        <taxon>Streptophyta</taxon>
        <taxon>Embryophyta</taxon>
        <taxon>Tracheophyta</taxon>
        <taxon>Spermatophyta</taxon>
        <taxon>Magnoliopsida</taxon>
        <taxon>Liliopsida</taxon>
        <taxon>Poales</taxon>
        <taxon>Poaceae</taxon>
        <taxon>BOP clade</taxon>
        <taxon>Pooideae</taxon>
        <taxon>Poodae</taxon>
        <taxon>Poeae</taxon>
        <taxon>Poeae Chloroplast Group 1 (Aveneae type)</taxon>
        <taxon>Aveninae</taxon>
        <taxon>Avena</taxon>
    </lineage>
</organism>
<reference evidence="1" key="1">
    <citation type="submission" date="2021-05" db="EMBL/GenBank/DDBJ databases">
        <authorList>
            <person name="Scholz U."/>
            <person name="Mascher M."/>
            <person name="Fiebig A."/>
        </authorList>
    </citation>
    <scope>NUCLEOTIDE SEQUENCE [LARGE SCALE GENOMIC DNA]</scope>
</reference>
<protein>
    <submittedName>
        <fullName evidence="1">Uncharacterized protein</fullName>
    </submittedName>
</protein>
<proteinExistence type="predicted"/>
<reference evidence="1" key="2">
    <citation type="submission" date="2025-09" db="UniProtKB">
        <authorList>
            <consortium name="EnsemblPlants"/>
        </authorList>
    </citation>
    <scope>IDENTIFICATION</scope>
</reference>
<sequence>MATMAPTGTLPAGKPRMRANRPLEPAKGKPAPSAKILREADDQSPERKRKIPPAADPPETNKKKKKKEKTRSPSAETKKTSLPLEHAWTPGDEVRILEAMAAHRQDEQGKLPKTSELFDSLDGRLDSKGFSMKELRRKVRSLKRRHGDDAIKGGVPAEEHECRLYQLSQNVWGTIPEPVTTSGLEEPAPTIPEPAATSGGGGDAGAMVPDACETFDEMRERYPCLAHEVEHIVDEPAVLEKLLLGIDCSKACALNSKINGLREELTQAITESAKMQNIQVPKGWQCPCNKLPPAKSKATNPNLLYLDRLDKMQGFSERMNREMLKMRQDIMASPNV</sequence>
<accession>A0ACD5TPM1</accession>
<name>A0ACD5TPM1_AVESA</name>
<evidence type="ECO:0000313" key="2">
    <source>
        <dbReference type="Proteomes" id="UP001732700"/>
    </source>
</evidence>